<reference evidence="2 3" key="1">
    <citation type="submission" date="2019-05" db="EMBL/GenBank/DDBJ databases">
        <title>Mikania micrantha, genome provides insights into the molecular mechanism of rapid growth.</title>
        <authorList>
            <person name="Liu B."/>
        </authorList>
    </citation>
    <scope>NUCLEOTIDE SEQUENCE [LARGE SCALE GENOMIC DNA]</scope>
    <source>
        <strain evidence="2">NLD-2019</strain>
        <tissue evidence="2">Leaf</tissue>
    </source>
</reference>
<accession>A0A5N6Q086</accession>
<feature type="compositionally biased region" description="Polar residues" evidence="1">
    <location>
        <begin position="82"/>
        <end position="94"/>
    </location>
</feature>
<dbReference type="EMBL" id="SZYD01000001">
    <property type="protein sequence ID" value="KAD7477557.1"/>
    <property type="molecule type" value="Genomic_DNA"/>
</dbReference>
<comment type="caution">
    <text evidence="2">The sequence shown here is derived from an EMBL/GenBank/DDBJ whole genome shotgun (WGS) entry which is preliminary data.</text>
</comment>
<keyword evidence="3" id="KW-1185">Reference proteome</keyword>
<evidence type="ECO:0000313" key="2">
    <source>
        <dbReference type="EMBL" id="KAD7477557.1"/>
    </source>
</evidence>
<organism evidence="2 3">
    <name type="scientific">Mikania micrantha</name>
    <name type="common">bitter vine</name>
    <dbReference type="NCBI Taxonomy" id="192012"/>
    <lineage>
        <taxon>Eukaryota</taxon>
        <taxon>Viridiplantae</taxon>
        <taxon>Streptophyta</taxon>
        <taxon>Embryophyta</taxon>
        <taxon>Tracheophyta</taxon>
        <taxon>Spermatophyta</taxon>
        <taxon>Magnoliopsida</taxon>
        <taxon>eudicotyledons</taxon>
        <taxon>Gunneridae</taxon>
        <taxon>Pentapetalae</taxon>
        <taxon>asterids</taxon>
        <taxon>campanulids</taxon>
        <taxon>Asterales</taxon>
        <taxon>Asteraceae</taxon>
        <taxon>Asteroideae</taxon>
        <taxon>Heliantheae alliance</taxon>
        <taxon>Eupatorieae</taxon>
        <taxon>Mikania</taxon>
    </lineage>
</organism>
<sequence length="94" mass="10324">MRGNRAATGETSTVDDRNSDSHGRTDYSVKTYTDYGCCFRLQLKRLICLALEAALLQMVDRSSTNTGFLPSVAPRSKPMGTTAAQPQLTQQHLT</sequence>
<protein>
    <submittedName>
        <fullName evidence="2">Uncharacterized protein</fullName>
    </submittedName>
</protein>
<gene>
    <name evidence="2" type="ORF">E3N88_00693</name>
</gene>
<dbReference type="AlphaFoldDB" id="A0A5N6Q086"/>
<dbReference type="Proteomes" id="UP000326396">
    <property type="component" value="Linkage Group LG1"/>
</dbReference>
<evidence type="ECO:0000313" key="3">
    <source>
        <dbReference type="Proteomes" id="UP000326396"/>
    </source>
</evidence>
<proteinExistence type="predicted"/>
<feature type="region of interest" description="Disordered" evidence="1">
    <location>
        <begin position="1"/>
        <end position="26"/>
    </location>
</feature>
<name>A0A5N6Q086_9ASTR</name>
<evidence type="ECO:0000256" key="1">
    <source>
        <dbReference type="SAM" id="MobiDB-lite"/>
    </source>
</evidence>
<feature type="region of interest" description="Disordered" evidence="1">
    <location>
        <begin position="64"/>
        <end position="94"/>
    </location>
</feature>
<feature type="compositionally biased region" description="Basic and acidic residues" evidence="1">
    <location>
        <begin position="14"/>
        <end position="26"/>
    </location>
</feature>